<keyword evidence="2" id="KW-1185">Reference proteome</keyword>
<evidence type="ECO:0000313" key="2">
    <source>
        <dbReference type="Proteomes" id="UP001175226"/>
    </source>
</evidence>
<dbReference type="AlphaFoldDB" id="A0AA39ML91"/>
<protein>
    <submittedName>
        <fullName evidence="1">Uncharacterized protein</fullName>
    </submittedName>
</protein>
<comment type="caution">
    <text evidence="1">The sequence shown here is derived from an EMBL/GenBank/DDBJ whole genome shotgun (WGS) entry which is preliminary data.</text>
</comment>
<proteinExistence type="predicted"/>
<organism evidence="1 2">
    <name type="scientific">Armillaria borealis</name>
    <dbReference type="NCBI Taxonomy" id="47425"/>
    <lineage>
        <taxon>Eukaryota</taxon>
        <taxon>Fungi</taxon>
        <taxon>Dikarya</taxon>
        <taxon>Basidiomycota</taxon>
        <taxon>Agaricomycotina</taxon>
        <taxon>Agaricomycetes</taxon>
        <taxon>Agaricomycetidae</taxon>
        <taxon>Agaricales</taxon>
        <taxon>Marasmiineae</taxon>
        <taxon>Physalacriaceae</taxon>
        <taxon>Armillaria</taxon>
    </lineage>
</organism>
<sequence length="199" mass="22122">MPRNWRTTLFLATQGGSQPEVAIYPTVPGNFGSLSLDNTPSDPVWYNSPESSRQNMSVTRLTLMKIRLMQMREKERTREVMEEESLANALAAINIDSQSNYAQESSASVDSLTSMFEPQHDAQVFTGNVLKPEAHSSLGDFIPNASSERRCSQGMPTFAPHTSDSPFPSQHEEAGIIIPTSIVRRQPRARGVHCARWIS</sequence>
<name>A0AA39ML91_9AGAR</name>
<reference evidence="1" key="1">
    <citation type="submission" date="2023-06" db="EMBL/GenBank/DDBJ databases">
        <authorList>
            <consortium name="Lawrence Berkeley National Laboratory"/>
            <person name="Ahrendt S."/>
            <person name="Sahu N."/>
            <person name="Indic B."/>
            <person name="Wong-Bajracharya J."/>
            <person name="Merenyi Z."/>
            <person name="Ke H.-M."/>
            <person name="Monk M."/>
            <person name="Kocsube S."/>
            <person name="Drula E."/>
            <person name="Lipzen A."/>
            <person name="Balint B."/>
            <person name="Henrissat B."/>
            <person name="Andreopoulos B."/>
            <person name="Martin F.M."/>
            <person name="Harder C.B."/>
            <person name="Rigling D."/>
            <person name="Ford K.L."/>
            <person name="Foster G.D."/>
            <person name="Pangilinan J."/>
            <person name="Papanicolaou A."/>
            <person name="Barry K."/>
            <person name="LaButti K."/>
            <person name="Viragh M."/>
            <person name="Koriabine M."/>
            <person name="Yan M."/>
            <person name="Riley R."/>
            <person name="Champramary S."/>
            <person name="Plett K.L."/>
            <person name="Tsai I.J."/>
            <person name="Slot J."/>
            <person name="Sipos G."/>
            <person name="Plett J."/>
            <person name="Nagy L.G."/>
            <person name="Grigoriev I.V."/>
        </authorList>
    </citation>
    <scope>NUCLEOTIDE SEQUENCE</scope>
    <source>
        <strain evidence="1">FPL87.14</strain>
    </source>
</reference>
<gene>
    <name evidence="1" type="ORF">EV421DRAFT_1906892</name>
</gene>
<dbReference type="Proteomes" id="UP001175226">
    <property type="component" value="Unassembled WGS sequence"/>
</dbReference>
<accession>A0AA39ML91</accession>
<dbReference type="EMBL" id="JAUEPT010000045">
    <property type="protein sequence ID" value="KAK0438048.1"/>
    <property type="molecule type" value="Genomic_DNA"/>
</dbReference>
<evidence type="ECO:0000313" key="1">
    <source>
        <dbReference type="EMBL" id="KAK0438048.1"/>
    </source>
</evidence>